<evidence type="ECO:0000313" key="3">
    <source>
        <dbReference type="Proteomes" id="UP000539957"/>
    </source>
</evidence>
<reference evidence="2 3" key="1">
    <citation type="submission" date="2020-08" db="EMBL/GenBank/DDBJ databases">
        <title>Functional genomics of gut bacteria from endangered species of beetles.</title>
        <authorList>
            <person name="Carlos-Shanley C."/>
        </authorList>
    </citation>
    <scope>NUCLEOTIDE SEQUENCE [LARGE SCALE GENOMIC DNA]</scope>
    <source>
        <strain evidence="2 3">S00123</strain>
    </source>
</reference>
<proteinExistence type="predicted"/>
<organism evidence="2 3">
    <name type="scientific">Brevundimonas bullata</name>
    <dbReference type="NCBI Taxonomy" id="13160"/>
    <lineage>
        <taxon>Bacteria</taxon>
        <taxon>Pseudomonadati</taxon>
        <taxon>Pseudomonadota</taxon>
        <taxon>Alphaproteobacteria</taxon>
        <taxon>Caulobacterales</taxon>
        <taxon>Caulobacteraceae</taxon>
        <taxon>Brevundimonas</taxon>
    </lineage>
</organism>
<evidence type="ECO:0000313" key="2">
    <source>
        <dbReference type="EMBL" id="MBB4797977.1"/>
    </source>
</evidence>
<dbReference type="Gene3D" id="3.30.460.10">
    <property type="entry name" value="Beta Polymerase, domain 2"/>
    <property type="match status" value="1"/>
</dbReference>
<keyword evidence="2" id="KW-0808">Transferase</keyword>
<evidence type="ECO:0000259" key="1">
    <source>
        <dbReference type="SMART" id="SM00954"/>
    </source>
</evidence>
<gene>
    <name evidence="2" type="ORF">HNP32_001701</name>
</gene>
<dbReference type="PANTHER" id="PTHR47837:SF1">
    <property type="entry name" value="GTP PYROPHOSPHOKINASE YJBM"/>
    <property type="match status" value="1"/>
</dbReference>
<protein>
    <submittedName>
        <fullName evidence="2">PpGpp synthetase/RelA/SpoT-type nucleotidyltransferase</fullName>
    </submittedName>
</protein>
<sequence length="355" mass="39451">MAWTAPPLRADVITAGDVLRASIPTDRIDEAAAHFRTAHDWRASHLLPLHSLRLSLHQQARAVASEAVVAGRIKRMASIRKKLQRSRINLWDVQDIAGVRAVMPDMPAVEAVIGRFQEGRSRHKVAKIDDHIGSPKASGYRSAHLMMRYQGDDEAFRNRAVEIQIRTQLQHAWATALEAVGFMRGEDMKAGVGCADWLRFFVLMSAEIATHEGLPIPSGAPDDAKARLEEVADLEERVEAIKTLESYRSAINHLHQGARSYSGRYVITLDRSAMRVTVKPLNNLDTILLGITAAEGASSDSVVVEADSVQGLIAAYPNYFMDVGSFVDQIRRALGRASVGKPYLTWLRYWKWRPA</sequence>
<comment type="caution">
    <text evidence="2">The sequence shown here is derived from an EMBL/GenBank/DDBJ whole genome shotgun (WGS) entry which is preliminary data.</text>
</comment>
<dbReference type="RefSeq" id="WP_184268960.1">
    <property type="nucleotide sequence ID" value="NZ_JACHKY010000002.1"/>
</dbReference>
<feature type="domain" description="RelA/SpoT" evidence="1">
    <location>
        <begin position="71"/>
        <end position="188"/>
    </location>
</feature>
<dbReference type="InterPro" id="IPR043519">
    <property type="entry name" value="NT_sf"/>
</dbReference>
<dbReference type="GO" id="GO:0015969">
    <property type="term" value="P:guanosine tetraphosphate metabolic process"/>
    <property type="evidence" value="ECO:0007669"/>
    <property type="project" value="InterPro"/>
</dbReference>
<dbReference type="CDD" id="cd05399">
    <property type="entry name" value="NT_Rel-Spo_like"/>
    <property type="match status" value="1"/>
</dbReference>
<dbReference type="GO" id="GO:0016740">
    <property type="term" value="F:transferase activity"/>
    <property type="evidence" value="ECO:0007669"/>
    <property type="project" value="UniProtKB-KW"/>
</dbReference>
<name>A0A7W7IPA7_9CAUL</name>
<dbReference type="InterPro" id="IPR052366">
    <property type="entry name" value="GTP_Pyrophosphokinase"/>
</dbReference>
<keyword evidence="3" id="KW-1185">Reference proteome</keyword>
<dbReference type="Pfam" id="PF04607">
    <property type="entry name" value="RelA_SpoT"/>
    <property type="match status" value="1"/>
</dbReference>
<dbReference type="PANTHER" id="PTHR47837">
    <property type="entry name" value="GTP PYROPHOSPHOKINASE YJBM"/>
    <property type="match status" value="1"/>
</dbReference>
<dbReference type="SMART" id="SM00954">
    <property type="entry name" value="RelA_SpoT"/>
    <property type="match status" value="1"/>
</dbReference>
<dbReference type="Proteomes" id="UP000539957">
    <property type="component" value="Unassembled WGS sequence"/>
</dbReference>
<dbReference type="InterPro" id="IPR007685">
    <property type="entry name" value="RelA_SpoT"/>
</dbReference>
<dbReference type="EMBL" id="JACHKY010000002">
    <property type="protein sequence ID" value="MBB4797977.1"/>
    <property type="molecule type" value="Genomic_DNA"/>
</dbReference>
<dbReference type="SUPFAM" id="SSF81301">
    <property type="entry name" value="Nucleotidyltransferase"/>
    <property type="match status" value="1"/>
</dbReference>
<dbReference type="AlphaFoldDB" id="A0A7W7IPA7"/>
<accession>A0A7W7IPA7</accession>